<evidence type="ECO:0000256" key="1">
    <source>
        <dbReference type="SAM" id="Phobius"/>
    </source>
</evidence>
<feature type="transmembrane region" description="Helical" evidence="1">
    <location>
        <begin position="51"/>
        <end position="68"/>
    </location>
</feature>
<name>A0A975XUR1_9RHOO</name>
<dbReference type="KEGG" id="aiq:Azoinq_00125"/>
<gene>
    <name evidence="2" type="ORF">Azoinq_00125</name>
</gene>
<keyword evidence="3" id="KW-1185">Reference proteome</keyword>
<keyword evidence="1" id="KW-0472">Membrane</keyword>
<accession>A0A975XUR1</accession>
<keyword evidence="1" id="KW-1133">Transmembrane helix</keyword>
<dbReference type="AlphaFoldDB" id="A0A975XUR1"/>
<protein>
    <recommendedName>
        <fullName evidence="4">NfeD-like C-terminal domain-containing protein</fullName>
    </recommendedName>
</protein>
<organism evidence="2 3">
    <name type="scientific">Azospira inquinata</name>
    <dbReference type="NCBI Taxonomy" id="2785627"/>
    <lineage>
        <taxon>Bacteria</taxon>
        <taxon>Pseudomonadati</taxon>
        <taxon>Pseudomonadota</taxon>
        <taxon>Betaproteobacteria</taxon>
        <taxon>Rhodocyclales</taxon>
        <taxon>Rhodocyclaceae</taxon>
        <taxon>Azospira</taxon>
    </lineage>
</organism>
<dbReference type="RefSeq" id="WP_216128073.1">
    <property type="nucleotide sequence ID" value="NZ_CP064782.1"/>
</dbReference>
<evidence type="ECO:0000313" key="3">
    <source>
        <dbReference type="Proteomes" id="UP000683428"/>
    </source>
</evidence>
<proteinExistence type="predicted"/>
<dbReference type="Proteomes" id="UP000683428">
    <property type="component" value="Chromosome"/>
</dbReference>
<dbReference type="EMBL" id="CP064782">
    <property type="protein sequence ID" value="QWT49068.1"/>
    <property type="molecule type" value="Genomic_DNA"/>
</dbReference>
<evidence type="ECO:0000313" key="2">
    <source>
        <dbReference type="EMBL" id="QWT49068.1"/>
    </source>
</evidence>
<sequence length="72" mass="8088">MGAAFWFWLLLGIALLGAEWKLGTLFILWFGVAAEFVALMLWLYPGAGWDAQLFLWGVTGCTLVWSRFGSSR</sequence>
<reference evidence="2" key="1">
    <citation type="submission" date="2020-11" db="EMBL/GenBank/DDBJ databases">
        <title>Azospira inquinata sp. nov.</title>
        <authorList>
            <person name="Moe W.M."/>
            <person name="Mikes M.C."/>
        </authorList>
    </citation>
    <scope>NUCLEOTIDE SEQUENCE</scope>
    <source>
        <strain evidence="2">Azo-3</strain>
    </source>
</reference>
<evidence type="ECO:0008006" key="4">
    <source>
        <dbReference type="Google" id="ProtNLM"/>
    </source>
</evidence>
<keyword evidence="1" id="KW-0812">Transmembrane</keyword>
<feature type="transmembrane region" description="Helical" evidence="1">
    <location>
        <begin position="27"/>
        <end position="44"/>
    </location>
</feature>